<name>W9VKN1_9GAMM</name>
<dbReference type="STRING" id="1249627.D779_4195"/>
<reference evidence="1 2" key="1">
    <citation type="submission" date="2012-11" db="EMBL/GenBank/DDBJ databases">
        <title>Genome assembly of Thiorhodococcus sp. AK35.</title>
        <authorList>
            <person name="Nupur N."/>
            <person name="Khatri I."/>
            <person name="Subramanian S."/>
            <person name="Pinnaka A."/>
        </authorList>
    </citation>
    <scope>NUCLEOTIDE SEQUENCE [LARGE SCALE GENOMIC DNA]</scope>
    <source>
        <strain evidence="1 2">AK35</strain>
    </source>
</reference>
<comment type="caution">
    <text evidence="1">The sequence shown here is derived from an EMBL/GenBank/DDBJ whole genome shotgun (WGS) entry which is preliminary data.</text>
</comment>
<keyword evidence="2" id="KW-1185">Reference proteome</keyword>
<protein>
    <submittedName>
        <fullName evidence="1">Uncharacterized protein</fullName>
    </submittedName>
</protein>
<proteinExistence type="predicted"/>
<evidence type="ECO:0000313" key="2">
    <source>
        <dbReference type="Proteomes" id="UP000019460"/>
    </source>
</evidence>
<dbReference type="eggNOG" id="ENOG5033HUN">
    <property type="taxonomic scope" value="Bacteria"/>
</dbReference>
<dbReference type="AlphaFoldDB" id="W9VKN1"/>
<dbReference type="EMBL" id="AONC01000009">
    <property type="protein sequence ID" value="EXJ16642.1"/>
    <property type="molecule type" value="Genomic_DNA"/>
</dbReference>
<gene>
    <name evidence="1" type="ORF">D779_4195</name>
</gene>
<accession>W9VKN1</accession>
<dbReference type="Proteomes" id="UP000019460">
    <property type="component" value="Unassembled WGS sequence"/>
</dbReference>
<evidence type="ECO:0000313" key="1">
    <source>
        <dbReference type="EMBL" id="EXJ16642.1"/>
    </source>
</evidence>
<sequence length="58" mass="6143">MLAGWVLVQRLYSGFAARHPDLGPFRPEGGGCSCGSGHCEQPLPVAPPKLPSAYKHPT</sequence>
<organism evidence="1 2">
    <name type="scientific">Imhoffiella purpurea</name>
    <dbReference type="NCBI Taxonomy" id="1249627"/>
    <lineage>
        <taxon>Bacteria</taxon>
        <taxon>Pseudomonadati</taxon>
        <taxon>Pseudomonadota</taxon>
        <taxon>Gammaproteobacteria</taxon>
        <taxon>Chromatiales</taxon>
        <taxon>Chromatiaceae</taxon>
        <taxon>Imhoffiella</taxon>
    </lineage>
</organism>